<evidence type="ECO:0000313" key="4">
    <source>
        <dbReference type="Proteomes" id="UP000504610"/>
    </source>
</evidence>
<dbReference type="AlphaFoldDB" id="A0A6J0MLH2"/>
<reference evidence="5" key="2">
    <citation type="submission" date="2025-08" db="UniProtKB">
        <authorList>
            <consortium name="RefSeq"/>
        </authorList>
    </citation>
    <scope>IDENTIFICATION</scope>
    <source>
        <tissue evidence="5">Leaf</tissue>
    </source>
</reference>
<sequence>MEFWGAKVKAGKTLKVKPGENCLIHISQASLGKKAKKEGVSTLLYATVDDKKLLLGTLSQDSFPHINFDHLLFDREFELSHSLDRGYVHFIGHQRNKKKKRANESSKVSVSFNTGKSVLQPCLESKTNLKKQKIHNEHSEEIKEMNKSIKELSEAVKTLQRILLTKADLPEEKEAPKDNEEKEDSCNFGCKEAKGNNEQTIFVKGFENLRPRNEIKNALTNFFASCGEVTRVYVPFECRNHLPLGFAFIDLRNAKGNEKALELNGSYMGGKELEVTMACRRDEYCGFIDFHGCDRCQMFLAPPVRNPSSIKKHRIYYW</sequence>
<protein>
    <submittedName>
        <fullName evidence="5">Histone deacetylase HDT1-like</fullName>
    </submittedName>
</protein>
<evidence type="ECO:0000313" key="5">
    <source>
        <dbReference type="RefSeq" id="XP_018472331.1"/>
    </source>
</evidence>
<name>A0A6J0MLH2_RAPSA</name>
<dbReference type="SMART" id="SM00360">
    <property type="entry name" value="RRM"/>
    <property type="match status" value="1"/>
</dbReference>
<dbReference type="Gene3D" id="3.30.70.330">
    <property type="match status" value="1"/>
</dbReference>
<organism evidence="4 5">
    <name type="scientific">Raphanus sativus</name>
    <name type="common">Radish</name>
    <name type="synonym">Raphanus raphanistrum var. sativus</name>
    <dbReference type="NCBI Taxonomy" id="3726"/>
    <lineage>
        <taxon>Eukaryota</taxon>
        <taxon>Viridiplantae</taxon>
        <taxon>Streptophyta</taxon>
        <taxon>Embryophyta</taxon>
        <taxon>Tracheophyta</taxon>
        <taxon>Spermatophyta</taxon>
        <taxon>Magnoliopsida</taxon>
        <taxon>eudicotyledons</taxon>
        <taxon>Gunneridae</taxon>
        <taxon>Pentapetalae</taxon>
        <taxon>rosids</taxon>
        <taxon>malvids</taxon>
        <taxon>Brassicales</taxon>
        <taxon>Brassicaceae</taxon>
        <taxon>Brassiceae</taxon>
        <taxon>Raphanus</taxon>
    </lineage>
</organism>
<feature type="coiled-coil region" evidence="2">
    <location>
        <begin position="135"/>
        <end position="162"/>
    </location>
</feature>
<proteinExistence type="predicted"/>
<dbReference type="SUPFAM" id="SSF54928">
    <property type="entry name" value="RNA-binding domain, RBD"/>
    <property type="match status" value="1"/>
</dbReference>
<keyword evidence="2" id="KW-0175">Coiled coil</keyword>
<dbReference type="InterPro" id="IPR000504">
    <property type="entry name" value="RRM_dom"/>
</dbReference>
<dbReference type="GO" id="GO:0003723">
    <property type="term" value="F:RNA binding"/>
    <property type="evidence" value="ECO:0007669"/>
    <property type="project" value="UniProtKB-UniRule"/>
</dbReference>
<gene>
    <name evidence="5" type="primary">LOC108843600</name>
</gene>
<dbReference type="InterPro" id="IPR012677">
    <property type="entry name" value="Nucleotide-bd_a/b_plait_sf"/>
</dbReference>
<dbReference type="Proteomes" id="UP000504610">
    <property type="component" value="Chromosome 2"/>
</dbReference>
<dbReference type="Pfam" id="PF00076">
    <property type="entry name" value="RRM_1"/>
    <property type="match status" value="1"/>
</dbReference>
<accession>A0A6J0MLH2</accession>
<dbReference type="PROSITE" id="PS50102">
    <property type="entry name" value="RRM"/>
    <property type="match status" value="1"/>
</dbReference>
<dbReference type="KEGG" id="rsz:108843600"/>
<dbReference type="Gene3D" id="2.60.120.340">
    <property type="entry name" value="Nucleoplasmin core domain"/>
    <property type="match status" value="1"/>
</dbReference>
<dbReference type="RefSeq" id="XP_018472331.1">
    <property type="nucleotide sequence ID" value="XM_018616829.2"/>
</dbReference>
<evidence type="ECO:0000259" key="3">
    <source>
        <dbReference type="PROSITE" id="PS50102"/>
    </source>
</evidence>
<evidence type="ECO:0000256" key="1">
    <source>
        <dbReference type="PROSITE-ProRule" id="PRU00176"/>
    </source>
</evidence>
<dbReference type="GeneID" id="108843600"/>
<reference evidence="4" key="1">
    <citation type="journal article" date="2019" name="Database">
        <title>The radish genome database (RadishGD): an integrated information resource for radish genomics.</title>
        <authorList>
            <person name="Yu H.J."/>
            <person name="Baek S."/>
            <person name="Lee Y.J."/>
            <person name="Cho A."/>
            <person name="Mun J.H."/>
        </authorList>
    </citation>
    <scope>NUCLEOTIDE SEQUENCE [LARGE SCALE GENOMIC DNA]</scope>
    <source>
        <strain evidence="4">cv. WK10039</strain>
    </source>
</reference>
<keyword evidence="4" id="KW-1185">Reference proteome</keyword>
<keyword evidence="1" id="KW-0694">RNA-binding</keyword>
<feature type="domain" description="RRM" evidence="3">
    <location>
        <begin position="199"/>
        <end position="280"/>
    </location>
</feature>
<dbReference type="OrthoDB" id="167718at2759"/>
<dbReference type="InterPro" id="IPR041232">
    <property type="entry name" value="NPL"/>
</dbReference>
<dbReference type="InterPro" id="IPR035979">
    <property type="entry name" value="RBD_domain_sf"/>
</dbReference>
<dbReference type="Pfam" id="PF17800">
    <property type="entry name" value="NPL"/>
    <property type="match status" value="1"/>
</dbReference>
<evidence type="ECO:0000256" key="2">
    <source>
        <dbReference type="SAM" id="Coils"/>
    </source>
</evidence>